<accession>A0A7C9IDR3</accession>
<dbReference type="AlphaFoldDB" id="A0A7C9IDR3"/>
<name>A0A7C9IDR3_9DEIO</name>
<organism evidence="1 2">
    <name type="scientific">Deinococcus arboris</name>
    <dbReference type="NCBI Taxonomy" id="2682977"/>
    <lineage>
        <taxon>Bacteria</taxon>
        <taxon>Thermotogati</taxon>
        <taxon>Deinococcota</taxon>
        <taxon>Deinococci</taxon>
        <taxon>Deinococcales</taxon>
        <taxon>Deinococcaceae</taxon>
        <taxon>Deinococcus</taxon>
    </lineage>
</organism>
<dbReference type="EMBL" id="WQLB01000029">
    <property type="protein sequence ID" value="MVN88506.1"/>
    <property type="molecule type" value="Genomic_DNA"/>
</dbReference>
<sequence length="130" mass="14389">MLGWMIFVYQAPPDQVARNSPDPEPFLLAHWEAGLGGLAWLDDLVKLGKATQLRFDGYPARYTAQTADVLPQITSGKIRPANSGLWVFGIDEGEEYVQPPAWLKVVQTSHDRIAACPPDALLTIEAWDQS</sequence>
<evidence type="ECO:0000313" key="1">
    <source>
        <dbReference type="EMBL" id="MVN88506.1"/>
    </source>
</evidence>
<reference evidence="1 2" key="1">
    <citation type="submission" date="2019-12" db="EMBL/GenBank/DDBJ databases">
        <title>Deinococcus sp. HMF7620 Genome sequencing and assembly.</title>
        <authorList>
            <person name="Kang H."/>
            <person name="Kim H."/>
            <person name="Joh K."/>
        </authorList>
    </citation>
    <scope>NUCLEOTIDE SEQUENCE [LARGE SCALE GENOMIC DNA]</scope>
    <source>
        <strain evidence="1 2">HMF7620</strain>
    </source>
</reference>
<comment type="caution">
    <text evidence="1">The sequence shown here is derived from an EMBL/GenBank/DDBJ whole genome shotgun (WGS) entry which is preliminary data.</text>
</comment>
<dbReference type="Proteomes" id="UP000483286">
    <property type="component" value="Unassembled WGS sequence"/>
</dbReference>
<keyword evidence="2" id="KW-1185">Reference proteome</keyword>
<gene>
    <name evidence="1" type="ORF">GO986_17335</name>
</gene>
<dbReference type="RefSeq" id="WP_157460566.1">
    <property type="nucleotide sequence ID" value="NZ_WQLB01000029.1"/>
</dbReference>
<evidence type="ECO:0000313" key="2">
    <source>
        <dbReference type="Proteomes" id="UP000483286"/>
    </source>
</evidence>
<protein>
    <submittedName>
        <fullName evidence="1">Uncharacterized protein</fullName>
    </submittedName>
</protein>
<proteinExistence type="predicted"/>